<dbReference type="Proteomes" id="UP001244011">
    <property type="component" value="Unassembled WGS sequence"/>
</dbReference>
<dbReference type="Gene3D" id="1.20.1410.10">
    <property type="entry name" value="I/LWEQ domain"/>
    <property type="match status" value="1"/>
</dbReference>
<feature type="domain" description="Cyclin-D1-binding protein 1-like N-terminal" evidence="2">
    <location>
        <begin position="59"/>
        <end position="210"/>
    </location>
</feature>
<evidence type="ECO:0000313" key="3">
    <source>
        <dbReference type="EMBL" id="KAK1767881.1"/>
    </source>
</evidence>
<gene>
    <name evidence="3" type="ORF">QBC33DRAFT_61515</name>
</gene>
<evidence type="ECO:0000313" key="4">
    <source>
        <dbReference type="Proteomes" id="UP001244011"/>
    </source>
</evidence>
<dbReference type="InterPro" id="IPR026907">
    <property type="entry name" value="GCIP-like"/>
</dbReference>
<feature type="compositionally biased region" description="Acidic residues" evidence="1">
    <location>
        <begin position="209"/>
        <end position="220"/>
    </location>
</feature>
<evidence type="ECO:0000256" key="1">
    <source>
        <dbReference type="SAM" id="MobiDB-lite"/>
    </source>
</evidence>
<keyword evidence="4" id="KW-1185">Reference proteome</keyword>
<sequence length="384" mass="42189">MAGSSSTNSSLVELGSVVHSTIALVTELETVIGTITARGQAEKPAGETTLDALSLAHDSASLIKAHATKISLLIINEPFTPTAITKVLRELIAGPLPALASAAEACDANRYTQAVRRDLSWRCGRVLKEYKELVQRIPSDGKILSDAKKNGSRGVAAEKGSIPVTGLLWAACDEVIALSKLGVAGYFIQKVKQFRDMVKDTMEELKEWGEEEDEDEEEGETDTHGDEPGDIEQVTDSLEATHISDTQAMLDEFMGSQRPIPRDDPDRIREKLDIGLRRLRLITLFYQAIIKRRLQTLPPLPPPSASDVPSKLDEAITFLGAIPERFESLAVAFYELEPGDIDAEMDECFSNAFSAAELLRRSWTGENDGFTDWVLNFQLEMKKA</sequence>
<dbReference type="PANTHER" id="PTHR15492:SF1">
    <property type="entry name" value="CYCLIN-D1-BINDING PROTEIN 1"/>
    <property type="match status" value="1"/>
</dbReference>
<protein>
    <recommendedName>
        <fullName evidence="2">Cyclin-D1-binding protein 1-like N-terminal domain-containing protein</fullName>
    </recommendedName>
</protein>
<dbReference type="EMBL" id="MU839007">
    <property type="protein sequence ID" value="KAK1767881.1"/>
    <property type="molecule type" value="Genomic_DNA"/>
</dbReference>
<dbReference type="InterPro" id="IPR049317">
    <property type="entry name" value="GCIP-like_N"/>
</dbReference>
<dbReference type="GO" id="GO:0005634">
    <property type="term" value="C:nucleus"/>
    <property type="evidence" value="ECO:0007669"/>
    <property type="project" value="TreeGrafter"/>
</dbReference>
<dbReference type="Pfam" id="PF13324">
    <property type="entry name" value="GCIP_N"/>
    <property type="match status" value="1"/>
</dbReference>
<accession>A0AAJ0C0Y0</accession>
<name>A0AAJ0C0Y0_9PEZI</name>
<reference evidence="3" key="1">
    <citation type="submission" date="2023-06" db="EMBL/GenBank/DDBJ databases">
        <title>Genome-scale phylogeny and comparative genomics of the fungal order Sordariales.</title>
        <authorList>
            <consortium name="Lawrence Berkeley National Laboratory"/>
            <person name="Hensen N."/>
            <person name="Bonometti L."/>
            <person name="Westerberg I."/>
            <person name="Brannstrom I.O."/>
            <person name="Guillou S."/>
            <person name="Cros-Aarteil S."/>
            <person name="Calhoun S."/>
            <person name="Haridas S."/>
            <person name="Kuo A."/>
            <person name="Mondo S."/>
            <person name="Pangilinan J."/>
            <person name="Riley R."/>
            <person name="Labutti K."/>
            <person name="Andreopoulos B."/>
            <person name="Lipzen A."/>
            <person name="Chen C."/>
            <person name="Yanf M."/>
            <person name="Daum C."/>
            <person name="Ng V."/>
            <person name="Clum A."/>
            <person name="Steindorff A."/>
            <person name="Ohm R."/>
            <person name="Martin F."/>
            <person name="Silar P."/>
            <person name="Natvig D."/>
            <person name="Lalanne C."/>
            <person name="Gautier V."/>
            <person name="Ament-Velasquez S.L."/>
            <person name="Kruys A."/>
            <person name="Hutchinson M.I."/>
            <person name="Powell A.J."/>
            <person name="Barry K."/>
            <person name="Miller A.N."/>
            <person name="Grigoriev I.V."/>
            <person name="Debuchy R."/>
            <person name="Gladieux P."/>
            <person name="Thoren M.H."/>
            <person name="Johannesson H."/>
        </authorList>
    </citation>
    <scope>NUCLEOTIDE SEQUENCE</scope>
    <source>
        <strain evidence="3">8032-3</strain>
    </source>
</reference>
<dbReference type="AlphaFoldDB" id="A0AAJ0C0Y0"/>
<feature type="region of interest" description="Disordered" evidence="1">
    <location>
        <begin position="206"/>
        <end position="231"/>
    </location>
</feature>
<comment type="caution">
    <text evidence="3">The sequence shown here is derived from an EMBL/GenBank/DDBJ whole genome shotgun (WGS) entry which is preliminary data.</text>
</comment>
<proteinExistence type="predicted"/>
<dbReference type="RefSeq" id="XP_060284094.1">
    <property type="nucleotide sequence ID" value="XM_060432626.1"/>
</dbReference>
<organism evidence="3 4">
    <name type="scientific">Phialemonium atrogriseum</name>
    <dbReference type="NCBI Taxonomy" id="1093897"/>
    <lineage>
        <taxon>Eukaryota</taxon>
        <taxon>Fungi</taxon>
        <taxon>Dikarya</taxon>
        <taxon>Ascomycota</taxon>
        <taxon>Pezizomycotina</taxon>
        <taxon>Sordariomycetes</taxon>
        <taxon>Sordariomycetidae</taxon>
        <taxon>Cephalothecales</taxon>
        <taxon>Cephalothecaceae</taxon>
        <taxon>Phialemonium</taxon>
    </lineage>
</organism>
<dbReference type="PANTHER" id="PTHR15492">
    <property type="entry name" value="CYCLIN D1-BINDING PROTEIN 1"/>
    <property type="match status" value="1"/>
</dbReference>
<evidence type="ECO:0000259" key="2">
    <source>
        <dbReference type="Pfam" id="PF13324"/>
    </source>
</evidence>
<dbReference type="GeneID" id="85315813"/>